<comment type="caution">
    <text evidence="1">The sequence shown here is derived from an EMBL/GenBank/DDBJ whole genome shotgun (WGS) entry which is preliminary data.</text>
</comment>
<dbReference type="EMBL" id="JAEKOZ010000001">
    <property type="protein sequence ID" value="MBJ3805837.1"/>
    <property type="molecule type" value="Genomic_DNA"/>
</dbReference>
<proteinExistence type="predicted"/>
<reference evidence="1 2" key="1">
    <citation type="submission" date="2020-12" db="EMBL/GenBank/DDBJ databases">
        <title>Streptomyces typhae sp. nov., a novel endophytic actinomycete isolated from the root of cattail pollen (Typha angustifolia L.).</title>
        <authorList>
            <person name="Peng C."/>
            <person name="Liu C."/>
        </authorList>
    </citation>
    <scope>NUCLEOTIDE SEQUENCE [LARGE SCALE GENOMIC DNA]</scope>
    <source>
        <strain evidence="1 2">JCM 4753</strain>
    </source>
</reference>
<dbReference type="RefSeq" id="WP_190118458.1">
    <property type="nucleotide sequence ID" value="NZ_BMVR01000011.1"/>
</dbReference>
<evidence type="ECO:0000313" key="2">
    <source>
        <dbReference type="Proteomes" id="UP000634780"/>
    </source>
</evidence>
<sequence length="154" mass="17023">MPTEEQLAYDLLRRTDYGRVATSMRALPFLAVARHVVVDGRILLRMHRGFGYHQACVGSVVAYGADNLSTETARDGQWTVQFVGMCENFTPTTADLELFGPTPHYVDGDLFDPVYLRIEPQLTKVHTLTHASDPLGGWSAQRATPSYSVSPSPP</sequence>
<dbReference type="Pfam" id="PF12900">
    <property type="entry name" value="Pyridox_ox_2"/>
    <property type="match status" value="1"/>
</dbReference>
<dbReference type="Gene3D" id="2.30.110.10">
    <property type="entry name" value="Electron Transport, Fmn-binding Protein, Chain A"/>
    <property type="match status" value="1"/>
</dbReference>
<organism evidence="1 2">
    <name type="scientific">Streptomyces flavofungini</name>
    <dbReference type="NCBI Taxonomy" id="68200"/>
    <lineage>
        <taxon>Bacteria</taxon>
        <taxon>Bacillati</taxon>
        <taxon>Actinomycetota</taxon>
        <taxon>Actinomycetes</taxon>
        <taxon>Kitasatosporales</taxon>
        <taxon>Streptomycetaceae</taxon>
        <taxon>Streptomyces</taxon>
    </lineage>
</organism>
<keyword evidence="2" id="KW-1185">Reference proteome</keyword>
<accession>A0ABS0WY22</accession>
<gene>
    <name evidence="1" type="ORF">JGB26_01635</name>
</gene>
<dbReference type="InterPro" id="IPR012349">
    <property type="entry name" value="Split_barrel_FMN-bd"/>
</dbReference>
<name>A0ABS0WY22_9ACTN</name>
<dbReference type="Proteomes" id="UP000634780">
    <property type="component" value="Unassembled WGS sequence"/>
</dbReference>
<evidence type="ECO:0000313" key="1">
    <source>
        <dbReference type="EMBL" id="MBJ3805837.1"/>
    </source>
</evidence>
<dbReference type="InterPro" id="IPR024747">
    <property type="entry name" value="Pyridox_Oxase-rel"/>
</dbReference>
<protein>
    <submittedName>
        <fullName evidence="1">Pyridoxamine 5'-phosphate oxidase family protein</fullName>
    </submittedName>
</protein>